<reference evidence="1 2" key="1">
    <citation type="journal article" date="2017" name="Int. J. Syst. Evol. Microbiol.">
        <title>Aquarickettsiella crustaci n. gen. n. sp. (Gammaproteobacteria: Legionellales: Coxiellaceae); a bacterial pathogen of the freshwater crustacean: Gammarus fossarum (Malacostraca: Amphipoda).</title>
        <authorList>
            <person name="Bojko J."/>
            <person name="Dunn A.M."/>
            <person name="Stebbing P.D."/>
            <person name="Van Aerle R."/>
            <person name="Bacela-Spychalska K."/>
            <person name="Bean T.P."/>
            <person name="Stentiford G.D."/>
        </authorList>
    </citation>
    <scope>NUCLEOTIDE SEQUENCE [LARGE SCALE GENOMIC DNA]</scope>
    <source>
        <strain evidence="1">RA15029</strain>
    </source>
</reference>
<comment type="caution">
    <text evidence="1">The sequence shown here is derived from an EMBL/GenBank/DDBJ whole genome shotgun (WGS) entry which is preliminary data.</text>
</comment>
<accession>A0A370CIE6</accession>
<dbReference type="EMBL" id="NMOS02000006">
    <property type="protein sequence ID" value="RDH40628.1"/>
    <property type="molecule type" value="Genomic_DNA"/>
</dbReference>
<organism evidence="1 2">
    <name type="scientific">Candidatus Aquirickettsiella gammari</name>
    <dbReference type="NCBI Taxonomy" id="2016198"/>
    <lineage>
        <taxon>Bacteria</taxon>
        <taxon>Pseudomonadati</taxon>
        <taxon>Pseudomonadota</taxon>
        <taxon>Gammaproteobacteria</taxon>
        <taxon>Legionellales</taxon>
        <taxon>Coxiellaceae</taxon>
        <taxon>Candidatus Aquirickettsiella</taxon>
    </lineage>
</organism>
<dbReference type="AlphaFoldDB" id="A0A370CIE6"/>
<protein>
    <submittedName>
        <fullName evidence="1">Uncharacterized protein</fullName>
    </submittedName>
</protein>
<evidence type="ECO:0000313" key="1">
    <source>
        <dbReference type="EMBL" id="RDH40628.1"/>
    </source>
</evidence>
<proteinExistence type="predicted"/>
<sequence length="990" mass="112108">MSELDSFGCRGASYKEGMLLLLSRLNKEWRLDSNAPQQLVDESKKQLRSQVEKFYQIYLIDLDNIPTFDAKEKRLRALLTSYSQMLCQHTSLSNCFQSLCMAERYAVWEKGRNAFTSEFTLEAQQSASPLEITQTESPCTDDELLLEEFNTLSTSSKPLWFKLLPSWQQNFISNNKNELVKQSIPSSLRCVPGLANLSLHRCEVNGVESLSYFRHATQSPVDLLKKKGTEAENEQFRLSCLNVASQIRLSLDQQFERNQGKDLHEVVILSQSILSPGWAADAKSIFFTDASDNDTQIYEAKEQVVELFQRAIANPDVAISSKGASKVKALFFNEAEQATTLYYRDFLAKFDLLAQPDGSFKYKTHPSIKISLLSTNHPFNILRRFGLHSPQTKRNAVNTAQLLGAVARYLKNKFLLIEENRSTKALFSTELFEGKNKLLAALTPYKKGIRISVKDKEIVVKSLKQFQNRIELRELMCLSERNHYINNKTLENTVRLFNESTKNMPRLLDAVQALLSIPASQGVLETDKRHYQQLISSAEATILHCIGGTCWVACKSGKDRTGGASAAYDAAAVFYVQRGRHPRYDDTKADRALYLSLLSNCHESGHQQGFAVQNAPGAKGLLGASLFLPGDMRLNVQKIKQETQLARLNKPKIIVRQRPPDIFKQLLENYLNETVKKLVEVELGFSSVLADWNRNDYYINGKRVREIIEKKGKFANEQALISFIESELFAKEQDEDLKKYYQALIHYSFHQGGFSHACAFMLWKESMCRLDRKGKKVKTGGLGPATKMKVYYSYSKNELQIKEVVRYKKVMIRDEYEEDKWESIEKDKNKYFCQTCSVISLTLKRCKSGGYKLGTAVRQVDVNFAGKGKLLEPLFSSDKKSLFERIVDFFVACIGAITQYFHPMQKEQEALSSNEVLVLNQEWLDNLAASVSSPQSMPQKDLVSKIKVAYGSPILASKIDKAKRICSVTEVANEKAGGQFCGSPPLKGAN</sequence>
<evidence type="ECO:0000313" key="2">
    <source>
        <dbReference type="Proteomes" id="UP000226429"/>
    </source>
</evidence>
<reference evidence="1 2" key="2">
    <citation type="journal article" date="2018" name="J. Invertebr. Pathol.">
        <title>'Candidatus Aquirickettsiella gammari' (Gammaproteobacteria: Legionellales: Coxiellaceae): A bacterial pathogen of the freshwater crustacean Gammarus fossarum (Malacostraca: Amphipoda).</title>
        <authorList>
            <person name="Bojko J."/>
            <person name="Dunn A.M."/>
            <person name="Stebbing P.D."/>
            <person name="van Aerle R."/>
            <person name="Bacela-Spychalska K."/>
            <person name="Bean T.P."/>
            <person name="Urrutia A."/>
            <person name="Stentiford G.D."/>
        </authorList>
    </citation>
    <scope>NUCLEOTIDE SEQUENCE [LARGE SCALE GENOMIC DNA]</scope>
    <source>
        <strain evidence="1">RA15029</strain>
    </source>
</reference>
<name>A0A370CIE6_9COXI</name>
<dbReference type="Proteomes" id="UP000226429">
    <property type="component" value="Unassembled WGS sequence"/>
</dbReference>
<keyword evidence="2" id="KW-1185">Reference proteome</keyword>
<gene>
    <name evidence="1" type="ORF">CFE62_003145</name>
</gene>